<organism evidence="2 3">
    <name type="scientific">Akkermansia biwaensis</name>
    <dbReference type="NCBI Taxonomy" id="2946555"/>
    <lineage>
        <taxon>Bacteria</taxon>
        <taxon>Pseudomonadati</taxon>
        <taxon>Verrucomicrobiota</taxon>
        <taxon>Verrucomicrobiia</taxon>
        <taxon>Verrucomicrobiales</taxon>
        <taxon>Akkermansiaceae</taxon>
        <taxon>Akkermansia</taxon>
    </lineage>
</organism>
<protein>
    <recommendedName>
        <fullName evidence="1">NAD-dependent epimerase/dehydratase domain-containing protein</fullName>
    </recommendedName>
</protein>
<dbReference type="RefSeq" id="WP_215436415.1">
    <property type="nucleotide sequence ID" value="NZ_AP025943.1"/>
</dbReference>
<keyword evidence="3" id="KW-1185">Reference proteome</keyword>
<evidence type="ECO:0000313" key="2">
    <source>
        <dbReference type="EMBL" id="BDL42825.1"/>
    </source>
</evidence>
<feature type="domain" description="NAD-dependent epimerase/dehydratase" evidence="1">
    <location>
        <begin position="12"/>
        <end position="201"/>
    </location>
</feature>
<dbReference type="Gene3D" id="3.40.50.720">
    <property type="entry name" value="NAD(P)-binding Rossmann-like Domain"/>
    <property type="match status" value="1"/>
</dbReference>
<dbReference type="InterPro" id="IPR036291">
    <property type="entry name" value="NAD(P)-bd_dom_sf"/>
</dbReference>
<evidence type="ECO:0000259" key="1">
    <source>
        <dbReference type="Pfam" id="PF01370"/>
    </source>
</evidence>
<dbReference type="EMBL" id="AP025943">
    <property type="protein sequence ID" value="BDL42825.1"/>
    <property type="molecule type" value="Genomic_DNA"/>
</dbReference>
<dbReference type="PANTHER" id="PTHR12126:SF11">
    <property type="entry name" value="NADH DEHYDROGENASE [UBIQUINONE] 1 ALPHA SUBCOMPLEX SUBUNIT 9, MITOCHONDRIAL"/>
    <property type="match status" value="1"/>
</dbReference>
<accession>A0ABM7ZDT2</accession>
<reference evidence="2" key="1">
    <citation type="submission" date="2022-06" db="EMBL/GenBank/DDBJ databases">
        <title>Akkermansia biwalacus sp. nov., an anaerobic mucin-degrading bacterium isolated from human intestine.</title>
        <authorList>
            <person name="Kobayashi Y."/>
            <person name="Inoue S."/>
            <person name="Kawahara T."/>
            <person name="Kohda N."/>
        </authorList>
    </citation>
    <scope>NUCLEOTIDE SEQUENCE</scope>
    <source>
        <strain evidence="2">WON2089</strain>
    </source>
</reference>
<dbReference type="SUPFAM" id="SSF51735">
    <property type="entry name" value="NAD(P)-binding Rossmann-fold domains"/>
    <property type="match status" value="1"/>
</dbReference>
<gene>
    <name evidence="2" type="ORF">Abiwalacus_03990</name>
</gene>
<sequence length="316" mass="35371">MKTNVCECPDRVAVTGVLGYSGRYMARKLVNRGVGIVGLTNSVGKPNPDGWRLSPLCWDDPVALAESMRGCRALINTYWVRFNSRWFSHAEAVEHTRVLFEAAAKAGVERIVHISITHPDRDSSLSYFRGKAELERMLESQDIPYSVLRPAVLFGERPGEDILINNMAWVLRNFPVVGIPENGEYRLQPIHVEDLAALAVREAMAEGGENRVIEAVGPEAYTFRGLFAMLGEAIGVKRPVLSVPPWCAFAAARVMGAFHRDVMLTRDEIRGLMEDRLYVEGAVPAGFSRLSSWARRHAQELGRSYACEMARRRVER</sequence>
<evidence type="ECO:0000313" key="3">
    <source>
        <dbReference type="Proteomes" id="UP001062263"/>
    </source>
</evidence>
<dbReference type="Pfam" id="PF01370">
    <property type="entry name" value="Epimerase"/>
    <property type="match status" value="1"/>
</dbReference>
<dbReference type="PANTHER" id="PTHR12126">
    <property type="entry name" value="NADH-UBIQUINONE OXIDOREDUCTASE 39 KDA SUBUNIT-RELATED"/>
    <property type="match status" value="1"/>
</dbReference>
<dbReference type="InterPro" id="IPR051207">
    <property type="entry name" value="ComplexI_NDUFA9_subunit"/>
</dbReference>
<name>A0ABM7ZDT2_9BACT</name>
<dbReference type="InterPro" id="IPR001509">
    <property type="entry name" value="Epimerase_deHydtase"/>
</dbReference>
<proteinExistence type="predicted"/>
<dbReference type="Proteomes" id="UP001062263">
    <property type="component" value="Chromosome"/>
</dbReference>